<dbReference type="Proteomes" id="UP000799437">
    <property type="component" value="Unassembled WGS sequence"/>
</dbReference>
<gene>
    <name evidence="2" type="ORF">EJ05DRAFT_176922</name>
</gene>
<evidence type="ECO:0000313" key="2">
    <source>
        <dbReference type="EMBL" id="KAF2761574.1"/>
    </source>
</evidence>
<dbReference type="InterPro" id="IPR057678">
    <property type="entry name" value="DUF7918"/>
</dbReference>
<name>A0A6A6WHL8_9PEZI</name>
<protein>
    <recommendedName>
        <fullName evidence="1">DUF7918 domain-containing protein</fullName>
    </recommendedName>
</protein>
<feature type="domain" description="DUF7918" evidence="1">
    <location>
        <begin position="5"/>
        <end position="123"/>
    </location>
</feature>
<dbReference type="GeneID" id="54480615"/>
<organism evidence="2 3">
    <name type="scientific">Pseudovirgaria hyperparasitica</name>
    <dbReference type="NCBI Taxonomy" id="470096"/>
    <lineage>
        <taxon>Eukaryota</taxon>
        <taxon>Fungi</taxon>
        <taxon>Dikarya</taxon>
        <taxon>Ascomycota</taxon>
        <taxon>Pezizomycotina</taxon>
        <taxon>Dothideomycetes</taxon>
        <taxon>Dothideomycetes incertae sedis</taxon>
        <taxon>Acrospermales</taxon>
        <taxon>Acrospermaceae</taxon>
        <taxon>Pseudovirgaria</taxon>
    </lineage>
</organism>
<sequence>MIIDGVEVSIVSATTGLPLREYLAPDDAKGETQNVRYIESIAGEQFSIIYKLHPEFKRLGCSLVSLYRDAWKTYRPIPKVINSPIELCKWTTGLNYLDGKWYEGQLAFSDYELQDESTEDDQSIEPGVMKLKVVTRVQVSRTRMGAS</sequence>
<dbReference type="RefSeq" id="XP_033604025.1">
    <property type="nucleotide sequence ID" value="XM_033739561.1"/>
</dbReference>
<proteinExistence type="predicted"/>
<evidence type="ECO:0000313" key="3">
    <source>
        <dbReference type="Proteomes" id="UP000799437"/>
    </source>
</evidence>
<accession>A0A6A6WHL8</accession>
<dbReference type="EMBL" id="ML996566">
    <property type="protein sequence ID" value="KAF2761574.1"/>
    <property type="molecule type" value="Genomic_DNA"/>
</dbReference>
<keyword evidence="3" id="KW-1185">Reference proteome</keyword>
<dbReference type="Pfam" id="PF25534">
    <property type="entry name" value="DUF7918"/>
    <property type="match status" value="1"/>
</dbReference>
<reference evidence="2" key="1">
    <citation type="journal article" date="2020" name="Stud. Mycol.">
        <title>101 Dothideomycetes genomes: a test case for predicting lifestyles and emergence of pathogens.</title>
        <authorList>
            <person name="Haridas S."/>
            <person name="Albert R."/>
            <person name="Binder M."/>
            <person name="Bloem J."/>
            <person name="Labutti K."/>
            <person name="Salamov A."/>
            <person name="Andreopoulos B."/>
            <person name="Baker S."/>
            <person name="Barry K."/>
            <person name="Bills G."/>
            <person name="Bluhm B."/>
            <person name="Cannon C."/>
            <person name="Castanera R."/>
            <person name="Culley D."/>
            <person name="Daum C."/>
            <person name="Ezra D."/>
            <person name="Gonzalez J."/>
            <person name="Henrissat B."/>
            <person name="Kuo A."/>
            <person name="Liang C."/>
            <person name="Lipzen A."/>
            <person name="Lutzoni F."/>
            <person name="Magnuson J."/>
            <person name="Mondo S."/>
            <person name="Nolan M."/>
            <person name="Ohm R."/>
            <person name="Pangilinan J."/>
            <person name="Park H.-J."/>
            <person name="Ramirez L."/>
            <person name="Alfaro M."/>
            <person name="Sun H."/>
            <person name="Tritt A."/>
            <person name="Yoshinaga Y."/>
            <person name="Zwiers L.-H."/>
            <person name="Turgeon B."/>
            <person name="Goodwin S."/>
            <person name="Spatafora J."/>
            <person name="Crous P."/>
            <person name="Grigoriev I."/>
        </authorList>
    </citation>
    <scope>NUCLEOTIDE SEQUENCE</scope>
    <source>
        <strain evidence="2">CBS 121739</strain>
    </source>
</reference>
<dbReference type="AlphaFoldDB" id="A0A6A6WHL8"/>
<evidence type="ECO:0000259" key="1">
    <source>
        <dbReference type="Pfam" id="PF25534"/>
    </source>
</evidence>